<dbReference type="Proteomes" id="UP001198862">
    <property type="component" value="Unassembled WGS sequence"/>
</dbReference>
<organism evidence="2 3">
    <name type="scientific">Reyranella aquatilis</name>
    <dbReference type="NCBI Taxonomy" id="2035356"/>
    <lineage>
        <taxon>Bacteria</taxon>
        <taxon>Pseudomonadati</taxon>
        <taxon>Pseudomonadota</taxon>
        <taxon>Alphaproteobacteria</taxon>
        <taxon>Hyphomicrobiales</taxon>
        <taxon>Reyranellaceae</taxon>
        <taxon>Reyranella</taxon>
    </lineage>
</organism>
<dbReference type="InterPro" id="IPR006311">
    <property type="entry name" value="TAT_signal"/>
</dbReference>
<name>A0ABS8KNA0_9HYPH</name>
<protein>
    <submittedName>
        <fullName evidence="2">Amidase</fullName>
    </submittedName>
</protein>
<dbReference type="PANTHER" id="PTHR42678">
    <property type="entry name" value="AMIDASE"/>
    <property type="match status" value="1"/>
</dbReference>
<dbReference type="Gene3D" id="3.90.1300.10">
    <property type="entry name" value="Amidase signature (AS) domain"/>
    <property type="match status" value="1"/>
</dbReference>
<dbReference type="PANTHER" id="PTHR42678:SF34">
    <property type="entry name" value="OS04G0183300 PROTEIN"/>
    <property type="match status" value="1"/>
</dbReference>
<accession>A0ABS8KNA0</accession>
<dbReference type="InterPro" id="IPR036928">
    <property type="entry name" value="AS_sf"/>
</dbReference>
<evidence type="ECO:0000313" key="2">
    <source>
        <dbReference type="EMBL" id="MCC8427520.1"/>
    </source>
</evidence>
<reference evidence="2 3" key="1">
    <citation type="submission" date="2021-11" db="EMBL/GenBank/DDBJ databases">
        <authorList>
            <person name="Lee D.-H."/>
            <person name="Kim S.-B."/>
        </authorList>
    </citation>
    <scope>NUCLEOTIDE SEQUENCE [LARGE SCALE GENOMIC DNA]</scope>
    <source>
        <strain evidence="2 3">KCTC 52223</strain>
    </source>
</reference>
<dbReference type="InterPro" id="IPR023631">
    <property type="entry name" value="Amidase_dom"/>
</dbReference>
<evidence type="ECO:0000313" key="3">
    <source>
        <dbReference type="Proteomes" id="UP001198862"/>
    </source>
</evidence>
<dbReference type="EMBL" id="JAJISD010000001">
    <property type="protein sequence ID" value="MCC8427520.1"/>
    <property type="molecule type" value="Genomic_DNA"/>
</dbReference>
<dbReference type="SUPFAM" id="SSF75304">
    <property type="entry name" value="Amidase signature (AS) enzymes"/>
    <property type="match status" value="1"/>
</dbReference>
<comment type="caution">
    <text evidence="2">The sequence shown here is derived from an EMBL/GenBank/DDBJ whole genome shotgun (WGS) entry which is preliminary data.</text>
</comment>
<sequence length="564" mass="58799">MTKPTKGTEAPGNGNGISRRELAMVPVALGAVASTTASAQPAFAVEDASLSDLQQALAEGRVSSSALTRAYLARIEAYDRNGPVLNSVRVTNPDALSIAAGLDGVKPSAQRPLAGLPILVKDNIATGDRQPTTAGSLALEGAHARDDAPVVKKLREAGAVILGKANLTEFANILAVGMPSGYSSIAGQVRNPYSPTLMDHHAPVVLPGGSSAGSAVTVAAGLCAAAIGTETSGSLLSPATQNGLVTVKPTVGLISRSGIIPISHSQDTAGPMTRTVRDSAILLNVLAARDPDDPATHLLQRPEDYAAGLDKDGLKGARIGVPSDPDDPLNDPFYGPLSPRAKEVMTRAIQVLEDLGATIVRAAIPAIGWIGGPGTTMPVLNRNPFSPAKGTAGPASVVFLYELKRDLNLYLRDWATRTQMKTMADVIAFNTENADKALRYGQDLFLAAEQTRGDLSELEYRSARAMDLMAAKDRGMDAYMNQHQLDAVVFPGASGSGIAAKPGYPSVQVPAGFISGVGKTDTPDYPLGLTFAGRAWSEATLLRFAYAYEQATLARRPPPDLPAL</sequence>
<gene>
    <name evidence="2" type="ORF">LJ725_00975</name>
</gene>
<keyword evidence="3" id="KW-1185">Reference proteome</keyword>
<evidence type="ECO:0000259" key="1">
    <source>
        <dbReference type="Pfam" id="PF01425"/>
    </source>
</evidence>
<dbReference type="Pfam" id="PF01425">
    <property type="entry name" value="Amidase"/>
    <property type="match status" value="1"/>
</dbReference>
<proteinExistence type="predicted"/>
<dbReference type="RefSeq" id="WP_230548748.1">
    <property type="nucleotide sequence ID" value="NZ_JAJISD010000001.1"/>
</dbReference>
<feature type="domain" description="Amidase" evidence="1">
    <location>
        <begin position="67"/>
        <end position="542"/>
    </location>
</feature>
<dbReference type="PROSITE" id="PS51318">
    <property type="entry name" value="TAT"/>
    <property type="match status" value="1"/>
</dbReference>